<accession>A0A3N4KH57</accession>
<dbReference type="Proteomes" id="UP000277580">
    <property type="component" value="Unassembled WGS sequence"/>
</dbReference>
<name>A0A3N4KH57_9PEZI</name>
<evidence type="ECO:0000313" key="2">
    <source>
        <dbReference type="Proteomes" id="UP000277580"/>
    </source>
</evidence>
<dbReference type="EMBL" id="ML119147">
    <property type="protein sequence ID" value="RPB09867.1"/>
    <property type="molecule type" value="Genomic_DNA"/>
</dbReference>
<organism evidence="1 2">
    <name type="scientific">Morchella conica CCBAS932</name>
    <dbReference type="NCBI Taxonomy" id="1392247"/>
    <lineage>
        <taxon>Eukaryota</taxon>
        <taxon>Fungi</taxon>
        <taxon>Dikarya</taxon>
        <taxon>Ascomycota</taxon>
        <taxon>Pezizomycotina</taxon>
        <taxon>Pezizomycetes</taxon>
        <taxon>Pezizales</taxon>
        <taxon>Morchellaceae</taxon>
        <taxon>Morchella</taxon>
    </lineage>
</organism>
<dbReference type="OrthoDB" id="10353565at2759"/>
<dbReference type="InParanoid" id="A0A3N4KH57"/>
<dbReference type="AlphaFoldDB" id="A0A3N4KH57"/>
<evidence type="ECO:0000313" key="1">
    <source>
        <dbReference type="EMBL" id="RPB09867.1"/>
    </source>
</evidence>
<protein>
    <submittedName>
        <fullName evidence="1">Uncharacterized protein</fullName>
    </submittedName>
</protein>
<keyword evidence="2" id="KW-1185">Reference proteome</keyword>
<sequence>MSCSGGCPGFSEQDFQAFRSELEANTDSVLLLNLAEAGKAAQDRRRGHTGPVDKGFRQVRGHRRQSAIRSNSEFEAYFGSRPCSSAAQTEISVPCNVVIPTIVIHTPAMTETEISEPNVPSAASAEEDGNLGEAFEVQDDVHAAAKKKPFHAACDSILMFLKKVLRLN</sequence>
<gene>
    <name evidence="1" type="ORF">P167DRAFT_576732</name>
</gene>
<reference evidence="1 2" key="1">
    <citation type="journal article" date="2018" name="Nat. Ecol. Evol.">
        <title>Pezizomycetes genomes reveal the molecular basis of ectomycorrhizal truffle lifestyle.</title>
        <authorList>
            <person name="Murat C."/>
            <person name="Payen T."/>
            <person name="Noel B."/>
            <person name="Kuo A."/>
            <person name="Morin E."/>
            <person name="Chen J."/>
            <person name="Kohler A."/>
            <person name="Krizsan K."/>
            <person name="Balestrini R."/>
            <person name="Da Silva C."/>
            <person name="Montanini B."/>
            <person name="Hainaut M."/>
            <person name="Levati E."/>
            <person name="Barry K.W."/>
            <person name="Belfiori B."/>
            <person name="Cichocki N."/>
            <person name="Clum A."/>
            <person name="Dockter R.B."/>
            <person name="Fauchery L."/>
            <person name="Guy J."/>
            <person name="Iotti M."/>
            <person name="Le Tacon F."/>
            <person name="Lindquist E.A."/>
            <person name="Lipzen A."/>
            <person name="Malagnac F."/>
            <person name="Mello A."/>
            <person name="Molinier V."/>
            <person name="Miyauchi S."/>
            <person name="Poulain J."/>
            <person name="Riccioni C."/>
            <person name="Rubini A."/>
            <person name="Sitrit Y."/>
            <person name="Splivallo R."/>
            <person name="Traeger S."/>
            <person name="Wang M."/>
            <person name="Zifcakova L."/>
            <person name="Wipf D."/>
            <person name="Zambonelli A."/>
            <person name="Paolocci F."/>
            <person name="Nowrousian M."/>
            <person name="Ottonello S."/>
            <person name="Baldrian P."/>
            <person name="Spatafora J.W."/>
            <person name="Henrissat B."/>
            <person name="Nagy L.G."/>
            <person name="Aury J.M."/>
            <person name="Wincker P."/>
            <person name="Grigoriev I.V."/>
            <person name="Bonfante P."/>
            <person name="Martin F.M."/>
        </authorList>
    </citation>
    <scope>NUCLEOTIDE SEQUENCE [LARGE SCALE GENOMIC DNA]</scope>
    <source>
        <strain evidence="1 2">CCBAS932</strain>
    </source>
</reference>
<proteinExistence type="predicted"/>